<evidence type="ECO:0000313" key="2">
    <source>
        <dbReference type="EMBL" id="MCQ4163891.1"/>
    </source>
</evidence>
<evidence type="ECO:0000313" key="3">
    <source>
        <dbReference type="Proteomes" id="UP001165498"/>
    </source>
</evidence>
<name>A0ABT1QMY6_9GAMM</name>
<keyword evidence="1" id="KW-1133">Transmembrane helix</keyword>
<protein>
    <submittedName>
        <fullName evidence="2">Uncharacterized protein</fullName>
    </submittedName>
</protein>
<keyword evidence="3" id="KW-1185">Reference proteome</keyword>
<organism evidence="2 3">
    <name type="scientific">Tahibacter harae</name>
    <dbReference type="NCBI Taxonomy" id="2963937"/>
    <lineage>
        <taxon>Bacteria</taxon>
        <taxon>Pseudomonadati</taxon>
        <taxon>Pseudomonadota</taxon>
        <taxon>Gammaproteobacteria</taxon>
        <taxon>Lysobacterales</taxon>
        <taxon>Rhodanobacteraceae</taxon>
        <taxon>Tahibacter</taxon>
    </lineage>
</organism>
<evidence type="ECO:0000256" key="1">
    <source>
        <dbReference type="SAM" id="Phobius"/>
    </source>
</evidence>
<gene>
    <name evidence="2" type="ORF">NM961_04125</name>
</gene>
<sequence length="311" mass="32616">MDWKILGALLFGAVLGWNVYFVNRYRRGDISFGDIATLLGVVGGAAVLSLFPGNSDLFGAYGVGLGIGFFAYFFVLLGLVNASRNFDFDWFLDGRRKNPAEGYGYGTETRQTVAPMALDPTRPAAPPAAPGVTVNFHGSNPGEAALAASLVPPETLSLPSFADTRVRQVCADVWSKSGPGGPFREGSNRFVIEVAHHLGLSLSGTSDQILDSLERNPTWRRLPGAGAARDAALQGRFVIAGVKSDAGSPPALDGQLAVVSGGPLNAGGWAPAGYWGSSDPVVAAHGGGGFPLSECFGAELKDRIVYRCRDL</sequence>
<dbReference type="EMBL" id="JANFQO010000003">
    <property type="protein sequence ID" value="MCQ4163891.1"/>
    <property type="molecule type" value="Genomic_DNA"/>
</dbReference>
<proteinExistence type="predicted"/>
<dbReference type="RefSeq" id="WP_255911566.1">
    <property type="nucleotide sequence ID" value="NZ_JANFQO010000003.1"/>
</dbReference>
<comment type="caution">
    <text evidence="2">The sequence shown here is derived from an EMBL/GenBank/DDBJ whole genome shotgun (WGS) entry which is preliminary data.</text>
</comment>
<reference evidence="2" key="1">
    <citation type="submission" date="2022-07" db="EMBL/GenBank/DDBJ databases">
        <title>Tahibacter sp., a new gammaproteobacterium isolated from the silt sample collected at pig farm.</title>
        <authorList>
            <person name="Chen H."/>
        </authorList>
    </citation>
    <scope>NUCLEOTIDE SEQUENCE</scope>
    <source>
        <strain evidence="2">P2K</strain>
    </source>
</reference>
<feature type="transmembrane region" description="Helical" evidence="1">
    <location>
        <begin position="6"/>
        <end position="23"/>
    </location>
</feature>
<keyword evidence="1" id="KW-0812">Transmembrane</keyword>
<dbReference type="Proteomes" id="UP001165498">
    <property type="component" value="Unassembled WGS sequence"/>
</dbReference>
<feature type="transmembrane region" description="Helical" evidence="1">
    <location>
        <begin position="58"/>
        <end position="80"/>
    </location>
</feature>
<accession>A0ABT1QMY6</accession>
<dbReference type="Gene3D" id="3.90.1720.10">
    <property type="entry name" value="endopeptidase domain like (from Nostoc punctiforme)"/>
    <property type="match status" value="1"/>
</dbReference>
<feature type="transmembrane region" description="Helical" evidence="1">
    <location>
        <begin position="35"/>
        <end position="52"/>
    </location>
</feature>
<keyword evidence="1" id="KW-0472">Membrane</keyword>